<feature type="transmembrane region" description="Helical" evidence="7">
    <location>
        <begin position="533"/>
        <end position="551"/>
    </location>
</feature>
<dbReference type="SUPFAM" id="SSF116726">
    <property type="entry name" value="TrkA C-terminal domain-like"/>
    <property type="match status" value="2"/>
</dbReference>
<protein>
    <submittedName>
        <fullName evidence="9">TrkA-C domain-containing protein</fullName>
    </submittedName>
</protein>
<dbReference type="Pfam" id="PF03600">
    <property type="entry name" value="CitMHS"/>
    <property type="match status" value="1"/>
</dbReference>
<organism evidence="9 10">
    <name type="scientific">Algoriphagus hitonicola</name>
    <dbReference type="NCBI Taxonomy" id="435880"/>
    <lineage>
        <taxon>Bacteria</taxon>
        <taxon>Pseudomonadati</taxon>
        <taxon>Bacteroidota</taxon>
        <taxon>Cytophagia</taxon>
        <taxon>Cytophagales</taxon>
        <taxon>Cyclobacteriaceae</taxon>
        <taxon>Algoriphagus</taxon>
    </lineage>
</organism>
<feature type="transmembrane region" description="Helical" evidence="7">
    <location>
        <begin position="402"/>
        <end position="435"/>
    </location>
</feature>
<evidence type="ECO:0000256" key="5">
    <source>
        <dbReference type="ARBA" id="ARBA00022989"/>
    </source>
</evidence>
<feature type="transmembrane region" description="Helical" evidence="7">
    <location>
        <begin position="571"/>
        <end position="591"/>
    </location>
</feature>
<evidence type="ECO:0000256" key="7">
    <source>
        <dbReference type="SAM" id="Phobius"/>
    </source>
</evidence>
<feature type="transmembrane region" description="Helical" evidence="7">
    <location>
        <begin position="91"/>
        <end position="119"/>
    </location>
</feature>
<feature type="transmembrane region" description="Helical" evidence="7">
    <location>
        <begin position="181"/>
        <end position="201"/>
    </location>
</feature>
<dbReference type="GO" id="GO:0006813">
    <property type="term" value="P:potassium ion transport"/>
    <property type="evidence" value="ECO:0007669"/>
    <property type="project" value="InterPro"/>
</dbReference>
<dbReference type="GO" id="GO:0005886">
    <property type="term" value="C:plasma membrane"/>
    <property type="evidence" value="ECO:0007669"/>
    <property type="project" value="TreeGrafter"/>
</dbReference>
<evidence type="ECO:0000313" key="9">
    <source>
        <dbReference type="EMBL" id="SFH04034.1"/>
    </source>
</evidence>
<feature type="domain" description="RCK C-terminal" evidence="8">
    <location>
        <begin position="208"/>
        <end position="292"/>
    </location>
</feature>
<dbReference type="Gene3D" id="3.30.70.1450">
    <property type="entry name" value="Regulator of K+ conductance, C-terminal domain"/>
    <property type="match status" value="1"/>
</dbReference>
<dbReference type="Pfam" id="PF02080">
    <property type="entry name" value="TrkA_C"/>
    <property type="match status" value="1"/>
</dbReference>
<comment type="subcellular location">
    <subcellularLocation>
        <location evidence="1">Membrane</location>
        <topology evidence="1">Multi-pass membrane protein</topology>
    </subcellularLocation>
</comment>
<dbReference type="InterPro" id="IPR004680">
    <property type="entry name" value="Cit_transptr-like_dom"/>
</dbReference>
<sequence>MSFEIALVFGIIGIAMLLFFTERLSIDTVSILVMVTFMVTGILDVKEGFAGFSNYATITIGAMFVISAAILKTGLLDTFIQLMNRQAERGPFFLLLTIMLVSGLLSAFINDTAVVALLMPAVIQMGRKNDIPVSQLLMPLSFGALMGGVCTLLGTSTNILVSGIAEREGLPQFGVFEMSKAGIVFFAVGIIYILSIGRWLIPKRKSSSDLSESTNLGNYLVEITIDEDFEQLNEPVFKQSIFKKLGFEILQIVRADGKKVRVYPNSSIQVGDLIRVTCEKDALEKLEKEKGISVKTELEWSQENLTDEDQKIVEAMVTPQSRLINRTLDSFNFRNLLPEMVVLGIRHRPGLVDNLVKKTRLNPGDILLIRAPQESIYTIDKKNDLLLLTESKAKSINKIQSILTLLTLIAVIALAALNVLPIAVSAVAGAVLVILFNSLDPKEAYDAIDWKVIFMLAGVLSMGAALEKTGGAEYLGNLITENLQEHGPRAVLAGVFGLTFLLTNVMSNNATAAIIAPIAISIAENIGVESRPFLMAVTFAASLSFMTPMGYQTNTMIYNPGKYKFKDYLIVGTPLNIIFWVLAIWLIPLLYPF</sequence>
<dbReference type="STRING" id="435880.SAMN04487988_11419"/>
<dbReference type="InterPro" id="IPR036721">
    <property type="entry name" value="RCK_C_sf"/>
</dbReference>
<feature type="transmembrane region" description="Helical" evidence="7">
    <location>
        <begin position="28"/>
        <end position="45"/>
    </location>
</feature>
<dbReference type="PROSITE" id="PS51202">
    <property type="entry name" value="RCK_C"/>
    <property type="match status" value="2"/>
</dbReference>
<evidence type="ECO:0000256" key="1">
    <source>
        <dbReference type="ARBA" id="ARBA00004141"/>
    </source>
</evidence>
<feature type="transmembrane region" description="Helical" evidence="7">
    <location>
        <begin position="52"/>
        <end position="71"/>
    </location>
</feature>
<proteinExistence type="predicted"/>
<dbReference type="GO" id="GO:0008324">
    <property type="term" value="F:monoatomic cation transmembrane transporter activity"/>
    <property type="evidence" value="ECO:0007669"/>
    <property type="project" value="InterPro"/>
</dbReference>
<name>A0A1I2WRS7_9BACT</name>
<keyword evidence="6 7" id="KW-0472">Membrane</keyword>
<feature type="domain" description="RCK C-terminal" evidence="8">
    <location>
        <begin position="300"/>
        <end position="385"/>
    </location>
</feature>
<keyword evidence="4" id="KW-0677">Repeat</keyword>
<evidence type="ECO:0000259" key="8">
    <source>
        <dbReference type="PROSITE" id="PS51202"/>
    </source>
</evidence>
<dbReference type="EMBL" id="FOPC01000014">
    <property type="protein sequence ID" value="SFH04034.1"/>
    <property type="molecule type" value="Genomic_DNA"/>
</dbReference>
<gene>
    <name evidence="9" type="ORF">SAMN04487988_11419</name>
</gene>
<keyword evidence="2" id="KW-0813">Transport</keyword>
<dbReference type="InterPro" id="IPR006037">
    <property type="entry name" value="RCK_C"/>
</dbReference>
<dbReference type="OrthoDB" id="9765532at2"/>
<dbReference type="PANTHER" id="PTHR43652">
    <property type="entry name" value="BASIC AMINO ACID ANTIPORTER YFCC-RELATED"/>
    <property type="match status" value="1"/>
</dbReference>
<keyword evidence="3 7" id="KW-0812">Transmembrane</keyword>
<reference evidence="10" key="1">
    <citation type="submission" date="2016-10" db="EMBL/GenBank/DDBJ databases">
        <authorList>
            <person name="Varghese N."/>
            <person name="Submissions S."/>
        </authorList>
    </citation>
    <scope>NUCLEOTIDE SEQUENCE [LARGE SCALE GENOMIC DNA]</scope>
    <source>
        <strain evidence="10">DSM 19315</strain>
    </source>
</reference>
<accession>A0A1I2WRS7</accession>
<evidence type="ECO:0000256" key="4">
    <source>
        <dbReference type="ARBA" id="ARBA00022737"/>
    </source>
</evidence>
<dbReference type="Proteomes" id="UP000199642">
    <property type="component" value="Unassembled WGS sequence"/>
</dbReference>
<evidence type="ECO:0000256" key="2">
    <source>
        <dbReference type="ARBA" id="ARBA00022448"/>
    </source>
</evidence>
<evidence type="ECO:0000256" key="6">
    <source>
        <dbReference type="ARBA" id="ARBA00023136"/>
    </source>
</evidence>
<dbReference type="RefSeq" id="WP_092793630.1">
    <property type="nucleotide sequence ID" value="NZ_FOPC01000014.1"/>
</dbReference>
<feature type="transmembrane region" description="Helical" evidence="7">
    <location>
        <begin position="509"/>
        <end position="526"/>
    </location>
</feature>
<dbReference type="AlphaFoldDB" id="A0A1I2WRS7"/>
<dbReference type="InterPro" id="IPR051679">
    <property type="entry name" value="DASS-Related_Transporters"/>
</dbReference>
<feature type="transmembrane region" description="Helical" evidence="7">
    <location>
        <begin position="5"/>
        <end position="22"/>
    </location>
</feature>
<evidence type="ECO:0000313" key="10">
    <source>
        <dbReference type="Proteomes" id="UP000199642"/>
    </source>
</evidence>
<dbReference type="PANTHER" id="PTHR43652:SF2">
    <property type="entry name" value="BASIC AMINO ACID ANTIPORTER YFCC-RELATED"/>
    <property type="match status" value="1"/>
</dbReference>
<evidence type="ECO:0000256" key="3">
    <source>
        <dbReference type="ARBA" id="ARBA00022692"/>
    </source>
</evidence>
<keyword evidence="5 7" id="KW-1133">Transmembrane helix</keyword>
<keyword evidence="10" id="KW-1185">Reference proteome</keyword>